<proteinExistence type="predicted"/>
<organism evidence="2 3">
    <name type="scientific">Cryptolaemus montrouzieri</name>
    <dbReference type="NCBI Taxonomy" id="559131"/>
    <lineage>
        <taxon>Eukaryota</taxon>
        <taxon>Metazoa</taxon>
        <taxon>Ecdysozoa</taxon>
        <taxon>Arthropoda</taxon>
        <taxon>Hexapoda</taxon>
        <taxon>Insecta</taxon>
        <taxon>Pterygota</taxon>
        <taxon>Neoptera</taxon>
        <taxon>Endopterygota</taxon>
        <taxon>Coleoptera</taxon>
        <taxon>Polyphaga</taxon>
        <taxon>Cucujiformia</taxon>
        <taxon>Coccinelloidea</taxon>
        <taxon>Coccinellidae</taxon>
        <taxon>Scymninae</taxon>
        <taxon>Scymnini</taxon>
        <taxon>Cryptolaemus</taxon>
    </lineage>
</organism>
<dbReference type="EMBL" id="JABFTP020000144">
    <property type="protein sequence ID" value="KAL3280775.1"/>
    <property type="molecule type" value="Genomic_DNA"/>
</dbReference>
<name>A0ABD2NRI1_9CUCU</name>
<gene>
    <name evidence="2" type="ORF">HHI36_004007</name>
</gene>
<comment type="caution">
    <text evidence="2">The sequence shown here is derived from an EMBL/GenBank/DDBJ whole genome shotgun (WGS) entry which is preliminary data.</text>
</comment>
<sequence>MPPAQEKSTGSTGVSKDETDPLRNEGGVHLNSGSKQIIQGEIIAENDLVGESSTGSPEKVIVMKPRLGIEKKRQLESAPAKSIRASLGHSLDVTSTINGMLNVATDTKEDSKKEHLLIKFDKGTQPCNVNIAPLENKIKGFAISLATAYREHTVFQHGSEIIWYICHLSLNCIESFYGLILIKVQEAFRCCDRCHCRYSEYDVEIVRWSALGEFCGDFYLGDYTLFCPQGYEIFAICLLPVVLMLSIHEFAVVISFQCRPLNCDGVLSQAAF</sequence>
<evidence type="ECO:0000256" key="1">
    <source>
        <dbReference type="SAM" id="MobiDB-lite"/>
    </source>
</evidence>
<protein>
    <submittedName>
        <fullName evidence="2">Uncharacterized protein</fullName>
    </submittedName>
</protein>
<dbReference type="AlphaFoldDB" id="A0ABD2NRI1"/>
<feature type="region of interest" description="Disordered" evidence="1">
    <location>
        <begin position="1"/>
        <end position="33"/>
    </location>
</feature>
<reference evidence="2 3" key="1">
    <citation type="journal article" date="2021" name="BMC Biol.">
        <title>Horizontally acquired antibacterial genes associated with adaptive radiation of ladybird beetles.</title>
        <authorList>
            <person name="Li H.S."/>
            <person name="Tang X.F."/>
            <person name="Huang Y.H."/>
            <person name="Xu Z.Y."/>
            <person name="Chen M.L."/>
            <person name="Du X.Y."/>
            <person name="Qiu B.Y."/>
            <person name="Chen P.T."/>
            <person name="Zhang W."/>
            <person name="Slipinski A."/>
            <person name="Escalona H.E."/>
            <person name="Waterhouse R.M."/>
            <person name="Zwick A."/>
            <person name="Pang H."/>
        </authorList>
    </citation>
    <scope>NUCLEOTIDE SEQUENCE [LARGE SCALE GENOMIC DNA]</scope>
    <source>
        <strain evidence="2">SYSU2018</strain>
    </source>
</reference>
<keyword evidence="3" id="KW-1185">Reference proteome</keyword>
<dbReference type="Proteomes" id="UP001516400">
    <property type="component" value="Unassembled WGS sequence"/>
</dbReference>
<accession>A0ABD2NRI1</accession>
<evidence type="ECO:0000313" key="2">
    <source>
        <dbReference type="EMBL" id="KAL3280775.1"/>
    </source>
</evidence>
<evidence type="ECO:0000313" key="3">
    <source>
        <dbReference type="Proteomes" id="UP001516400"/>
    </source>
</evidence>
<feature type="compositionally biased region" description="Polar residues" evidence="1">
    <location>
        <begin position="1"/>
        <end position="14"/>
    </location>
</feature>